<dbReference type="KEGG" id="fax:FUAX_11920"/>
<dbReference type="InterPro" id="IPR013783">
    <property type="entry name" value="Ig-like_fold"/>
</dbReference>
<evidence type="ECO:0000259" key="2">
    <source>
        <dbReference type="Pfam" id="PF17802"/>
    </source>
</evidence>
<dbReference type="Pfam" id="PF17802">
    <property type="entry name" value="SpaA"/>
    <property type="match status" value="1"/>
</dbReference>
<dbReference type="Gene3D" id="2.60.40.10">
    <property type="entry name" value="Immunoglobulins"/>
    <property type="match status" value="1"/>
</dbReference>
<name>A0AAU9D907_9BACT</name>
<feature type="domain" description="SpaA-like prealbumin fold" evidence="2">
    <location>
        <begin position="31"/>
        <end position="87"/>
    </location>
</feature>
<organism evidence="3 4">
    <name type="scientific">Fulvitalea axinellae</name>
    <dbReference type="NCBI Taxonomy" id="1182444"/>
    <lineage>
        <taxon>Bacteria</taxon>
        <taxon>Pseudomonadati</taxon>
        <taxon>Bacteroidota</taxon>
        <taxon>Cytophagia</taxon>
        <taxon>Cytophagales</taxon>
        <taxon>Persicobacteraceae</taxon>
        <taxon>Fulvitalea</taxon>
    </lineage>
</organism>
<dbReference type="Proteomes" id="UP001348817">
    <property type="component" value="Chromosome"/>
</dbReference>
<sequence>MRKSILLTTVLAIFAVAFMSGAQAGILPTNLRFTVIDESGNVVKGASVTLYENEKDYLNEKNPIAMLKTDAKGRVTFKKLSPKAYYIMAKKGDKTNEGGGEKTFKLVSGRLNKINIVIQES</sequence>
<protein>
    <recommendedName>
        <fullName evidence="2">SpaA-like prealbumin fold domain-containing protein</fullName>
    </recommendedName>
</protein>
<keyword evidence="1" id="KW-0732">Signal</keyword>
<evidence type="ECO:0000313" key="4">
    <source>
        <dbReference type="Proteomes" id="UP001348817"/>
    </source>
</evidence>
<dbReference type="InterPro" id="IPR041033">
    <property type="entry name" value="SpaA_PFL_dom_1"/>
</dbReference>
<dbReference type="AlphaFoldDB" id="A0AAU9D907"/>
<keyword evidence="4" id="KW-1185">Reference proteome</keyword>
<proteinExistence type="predicted"/>
<reference evidence="3 4" key="1">
    <citation type="submission" date="2021-12" db="EMBL/GenBank/DDBJ databases">
        <title>Genome sequencing of bacteria with rrn-lacking chromosome and rrn-plasmid.</title>
        <authorList>
            <person name="Anda M."/>
            <person name="Iwasaki W."/>
        </authorList>
    </citation>
    <scope>NUCLEOTIDE SEQUENCE [LARGE SCALE GENOMIC DNA]</scope>
    <source>
        <strain evidence="3 4">DSM 100852</strain>
    </source>
</reference>
<evidence type="ECO:0000256" key="1">
    <source>
        <dbReference type="SAM" id="SignalP"/>
    </source>
</evidence>
<dbReference type="EMBL" id="AP025314">
    <property type="protein sequence ID" value="BDD08760.1"/>
    <property type="molecule type" value="Genomic_DNA"/>
</dbReference>
<evidence type="ECO:0000313" key="3">
    <source>
        <dbReference type="EMBL" id="BDD08760.1"/>
    </source>
</evidence>
<feature type="signal peptide" evidence="1">
    <location>
        <begin position="1"/>
        <end position="24"/>
    </location>
</feature>
<feature type="chain" id="PRO_5043627917" description="SpaA-like prealbumin fold domain-containing protein" evidence="1">
    <location>
        <begin position="25"/>
        <end position="121"/>
    </location>
</feature>
<accession>A0AAU9D907</accession>
<gene>
    <name evidence="3" type="ORF">FUAX_11920</name>
</gene>
<dbReference type="RefSeq" id="WP_338393996.1">
    <property type="nucleotide sequence ID" value="NZ_AP025314.1"/>
</dbReference>
<dbReference type="SUPFAM" id="SSF49478">
    <property type="entry name" value="Cna protein B-type domain"/>
    <property type="match status" value="1"/>
</dbReference>